<evidence type="ECO:0000259" key="3">
    <source>
        <dbReference type="Pfam" id="PF03358"/>
    </source>
</evidence>
<comment type="caution">
    <text evidence="4">The sequence shown here is derived from an EMBL/GenBank/DDBJ whole genome shotgun (WGS) entry which is preliminary data.</text>
</comment>
<sequence>MKKVLLMTTSPTKGGNGDALINAAAKVAKQAQAEVTTVHMRDLQVHFCQACYGCARTGVCVQNDDFHALLKQAHKADVIIVEAPIYYNCMAAQMMTLINRLCCTFACKTYELGVPKRVGMMLTCTGSEEAEMKHQVDLILTLPSLSRSITAYQTEVFTGCQEATTCQKTTAYLERAERLTRWTLEEE</sequence>
<dbReference type="EMBL" id="DVMJ01000066">
    <property type="protein sequence ID" value="HIU14006.1"/>
    <property type="molecule type" value="Genomic_DNA"/>
</dbReference>
<dbReference type="InterPro" id="IPR051796">
    <property type="entry name" value="ISF_SsuE-like"/>
</dbReference>
<name>A0A9D1L1E6_9FIRM</name>
<keyword evidence="2" id="KW-0288">FMN</keyword>
<dbReference type="AlphaFoldDB" id="A0A9D1L1E6"/>
<protein>
    <submittedName>
        <fullName evidence="4">Flavodoxin family protein</fullName>
    </submittedName>
</protein>
<dbReference type="GO" id="GO:0016491">
    <property type="term" value="F:oxidoreductase activity"/>
    <property type="evidence" value="ECO:0007669"/>
    <property type="project" value="InterPro"/>
</dbReference>
<evidence type="ECO:0000256" key="2">
    <source>
        <dbReference type="ARBA" id="ARBA00022643"/>
    </source>
</evidence>
<dbReference type="PANTHER" id="PTHR43278">
    <property type="entry name" value="NAD(P)H-DEPENDENT FMN-CONTAINING OXIDOREDUCTASE YWQN-RELATED"/>
    <property type="match status" value="1"/>
</dbReference>
<dbReference type="InterPro" id="IPR029039">
    <property type="entry name" value="Flavoprotein-like_sf"/>
</dbReference>
<dbReference type="SUPFAM" id="SSF52218">
    <property type="entry name" value="Flavoproteins"/>
    <property type="match status" value="1"/>
</dbReference>
<gene>
    <name evidence="4" type="ORF">IAD15_08055</name>
</gene>
<evidence type="ECO:0000256" key="1">
    <source>
        <dbReference type="ARBA" id="ARBA00022630"/>
    </source>
</evidence>
<feature type="domain" description="NADPH-dependent FMN reductase-like" evidence="3">
    <location>
        <begin position="3"/>
        <end position="143"/>
    </location>
</feature>
<dbReference type="Proteomes" id="UP000824175">
    <property type="component" value="Unassembled WGS sequence"/>
</dbReference>
<keyword evidence="1" id="KW-0285">Flavoprotein</keyword>
<evidence type="ECO:0000313" key="4">
    <source>
        <dbReference type="EMBL" id="HIU14006.1"/>
    </source>
</evidence>
<evidence type="ECO:0000313" key="5">
    <source>
        <dbReference type="Proteomes" id="UP000824175"/>
    </source>
</evidence>
<accession>A0A9D1L1E6</accession>
<reference evidence="4" key="1">
    <citation type="submission" date="2020-10" db="EMBL/GenBank/DDBJ databases">
        <authorList>
            <person name="Gilroy R."/>
        </authorList>
    </citation>
    <scope>NUCLEOTIDE SEQUENCE</scope>
    <source>
        <strain evidence="4">CHK195-11698</strain>
    </source>
</reference>
<dbReference type="InterPro" id="IPR005025">
    <property type="entry name" value="FMN_Rdtase-like_dom"/>
</dbReference>
<proteinExistence type="predicted"/>
<dbReference type="PANTHER" id="PTHR43278:SF2">
    <property type="entry name" value="IRON-SULFUR FLAVOPROTEIN"/>
    <property type="match status" value="1"/>
</dbReference>
<organism evidence="4 5">
    <name type="scientific">Candidatus Fimiplasma intestinipullorum</name>
    <dbReference type="NCBI Taxonomy" id="2840825"/>
    <lineage>
        <taxon>Bacteria</taxon>
        <taxon>Bacillati</taxon>
        <taxon>Bacillota</taxon>
        <taxon>Clostridia</taxon>
        <taxon>Eubacteriales</taxon>
        <taxon>Candidatus Fimiplasma</taxon>
    </lineage>
</organism>
<reference evidence="4" key="2">
    <citation type="journal article" date="2021" name="PeerJ">
        <title>Extensive microbial diversity within the chicken gut microbiome revealed by metagenomics and culture.</title>
        <authorList>
            <person name="Gilroy R."/>
            <person name="Ravi A."/>
            <person name="Getino M."/>
            <person name="Pursley I."/>
            <person name="Horton D.L."/>
            <person name="Alikhan N.F."/>
            <person name="Baker D."/>
            <person name="Gharbi K."/>
            <person name="Hall N."/>
            <person name="Watson M."/>
            <person name="Adriaenssens E.M."/>
            <person name="Foster-Nyarko E."/>
            <person name="Jarju S."/>
            <person name="Secka A."/>
            <person name="Antonio M."/>
            <person name="Oren A."/>
            <person name="Chaudhuri R.R."/>
            <person name="La Ragione R."/>
            <person name="Hildebrand F."/>
            <person name="Pallen M.J."/>
        </authorList>
    </citation>
    <scope>NUCLEOTIDE SEQUENCE</scope>
    <source>
        <strain evidence="4">CHK195-11698</strain>
    </source>
</reference>
<dbReference type="Pfam" id="PF03358">
    <property type="entry name" value="FMN_red"/>
    <property type="match status" value="1"/>
</dbReference>
<dbReference type="Gene3D" id="3.40.50.360">
    <property type="match status" value="1"/>
</dbReference>